<gene>
    <name evidence="1" type="ORF">PCANC_00438</name>
</gene>
<reference evidence="1 2" key="1">
    <citation type="submission" date="2017-11" db="EMBL/GenBank/DDBJ databases">
        <title>De novo assembly and phasing of dikaryotic genomes from two isolates of Puccinia coronata f. sp. avenae, the causal agent of oat crown rust.</title>
        <authorList>
            <person name="Miller M.E."/>
            <person name="Zhang Y."/>
            <person name="Omidvar V."/>
            <person name="Sperschneider J."/>
            <person name="Schwessinger B."/>
            <person name="Raley C."/>
            <person name="Palmer J.M."/>
            <person name="Garnica D."/>
            <person name="Upadhyaya N."/>
            <person name="Rathjen J."/>
            <person name="Taylor J.M."/>
            <person name="Park R.F."/>
            <person name="Dodds P.N."/>
            <person name="Hirsch C.D."/>
            <person name="Kianian S.F."/>
            <person name="Figueroa M."/>
        </authorList>
    </citation>
    <scope>NUCLEOTIDE SEQUENCE [LARGE SCALE GENOMIC DNA]</scope>
    <source>
        <strain evidence="1">12NC29</strain>
    </source>
</reference>
<comment type="caution">
    <text evidence="1">The sequence shown here is derived from an EMBL/GenBank/DDBJ whole genome shotgun (WGS) entry which is preliminary data.</text>
</comment>
<sequence>MVAILLQGYPWPIPPERSALLLAPAGSCRACVGSQSTPSASAAPRIAMAIALPRQPLQHDPLVLQALHPSGSNMPAPCNSSTPETSVTFATANSACGLRYPPEAVEISAASTAAVVGMKLFMLTCTFGWWPIC</sequence>
<dbReference type="Proteomes" id="UP000235388">
    <property type="component" value="Unassembled WGS sequence"/>
</dbReference>
<name>A0A2N5W9I6_9BASI</name>
<organism evidence="1 2">
    <name type="scientific">Puccinia coronata f. sp. avenae</name>
    <dbReference type="NCBI Taxonomy" id="200324"/>
    <lineage>
        <taxon>Eukaryota</taxon>
        <taxon>Fungi</taxon>
        <taxon>Dikarya</taxon>
        <taxon>Basidiomycota</taxon>
        <taxon>Pucciniomycotina</taxon>
        <taxon>Pucciniomycetes</taxon>
        <taxon>Pucciniales</taxon>
        <taxon>Pucciniaceae</taxon>
        <taxon>Puccinia</taxon>
    </lineage>
</organism>
<evidence type="ECO:0000313" key="1">
    <source>
        <dbReference type="EMBL" id="PLW58900.1"/>
    </source>
</evidence>
<dbReference type="EMBL" id="PGCJ01000001">
    <property type="protein sequence ID" value="PLW58900.1"/>
    <property type="molecule type" value="Genomic_DNA"/>
</dbReference>
<evidence type="ECO:0000313" key="2">
    <source>
        <dbReference type="Proteomes" id="UP000235388"/>
    </source>
</evidence>
<keyword evidence="2" id="KW-1185">Reference proteome</keyword>
<accession>A0A2N5W9I6</accession>
<dbReference type="AlphaFoldDB" id="A0A2N5W9I6"/>
<protein>
    <submittedName>
        <fullName evidence="1">Uncharacterized protein</fullName>
    </submittedName>
</protein>
<proteinExistence type="predicted"/>